<dbReference type="InterPro" id="IPR018392">
    <property type="entry name" value="LysM"/>
</dbReference>
<dbReference type="SUPFAM" id="SSF54106">
    <property type="entry name" value="LysM domain"/>
    <property type="match status" value="3"/>
</dbReference>
<dbReference type="AlphaFoldDB" id="A0A3D8RRV1"/>
<accession>A0A3D8RRV1</accession>
<dbReference type="PROSITE" id="PS51782">
    <property type="entry name" value="LYSM"/>
    <property type="match status" value="3"/>
</dbReference>
<feature type="domain" description="LysM" evidence="6">
    <location>
        <begin position="135"/>
        <end position="181"/>
    </location>
</feature>
<comment type="caution">
    <text evidence="7">The sequence shown here is derived from an EMBL/GenBank/DDBJ whole genome shotgun (WGS) entry which is preliminary data.</text>
</comment>
<dbReference type="PANTHER" id="PTHR34997:SF2">
    <property type="entry name" value="LYSM DOMAIN-CONTAINING PROTEIN-RELATED"/>
    <property type="match status" value="1"/>
</dbReference>
<evidence type="ECO:0000256" key="4">
    <source>
        <dbReference type="SAM" id="MobiDB-lite"/>
    </source>
</evidence>
<dbReference type="RefSeq" id="XP_026603129.1">
    <property type="nucleotide sequence ID" value="XM_026748825.1"/>
</dbReference>
<dbReference type="Pfam" id="PF01476">
    <property type="entry name" value="LysM"/>
    <property type="match status" value="2"/>
</dbReference>
<evidence type="ECO:0000256" key="1">
    <source>
        <dbReference type="ARBA" id="ARBA00022669"/>
    </source>
</evidence>
<feature type="domain" description="LysM" evidence="6">
    <location>
        <begin position="55"/>
        <end position="101"/>
    </location>
</feature>
<dbReference type="EMBL" id="PVWQ01000007">
    <property type="protein sequence ID" value="RDW76817.1"/>
    <property type="molecule type" value="Genomic_DNA"/>
</dbReference>
<evidence type="ECO:0000313" key="7">
    <source>
        <dbReference type="EMBL" id="RDW76817.1"/>
    </source>
</evidence>
<dbReference type="GO" id="GO:0008061">
    <property type="term" value="F:chitin binding"/>
    <property type="evidence" value="ECO:0007669"/>
    <property type="project" value="UniProtKB-KW"/>
</dbReference>
<dbReference type="CDD" id="cd00118">
    <property type="entry name" value="LysM"/>
    <property type="match status" value="3"/>
</dbReference>
<sequence length="352" mass="36813">MFLYPLLASGMLAGAGHAALLPRAASITITSASVTTTATAAPAPTQPGLVSSCTNFYKVQSGDGCYAIAEAAGIPLTQFYDWNPAVQDTCLGLMADYYVCVGVSGSGSATTTLPSATTTAVPSPVQDGISKDCTKYHEVVSGDTCSALAVSNGITLDAFYSWNPAVGTSCSGLWLGYYVCVGSSTSASATSTPPTTTTSPASIVTATGTTPPPSPTQAGISPDCITYYLAQPGDTCFSIVHANAFTYLNHNETLFADWNPAVGGYDSCSGIWAGYYYCVATSEFHPRLESVSPCMKWMELSPLMSCETMLQEGVGGMSEEELSEWNPGLNCQNLHEADGEFICINKERGYLV</sequence>
<evidence type="ECO:0000313" key="8">
    <source>
        <dbReference type="Proteomes" id="UP000256690"/>
    </source>
</evidence>
<keyword evidence="1" id="KW-0147">Chitin-binding</keyword>
<dbReference type="Gene3D" id="3.10.350.10">
    <property type="entry name" value="LysM domain"/>
    <property type="match status" value="3"/>
</dbReference>
<feature type="signal peptide" evidence="5">
    <location>
        <begin position="1"/>
        <end position="18"/>
    </location>
</feature>
<dbReference type="InterPro" id="IPR036779">
    <property type="entry name" value="LysM_dom_sf"/>
</dbReference>
<evidence type="ECO:0000259" key="6">
    <source>
        <dbReference type="PROSITE" id="PS51782"/>
    </source>
</evidence>
<evidence type="ECO:0000256" key="2">
    <source>
        <dbReference type="ARBA" id="ARBA00022729"/>
    </source>
</evidence>
<feature type="region of interest" description="Disordered" evidence="4">
    <location>
        <begin position="186"/>
        <end position="215"/>
    </location>
</feature>
<proteinExistence type="predicted"/>
<protein>
    <recommendedName>
        <fullName evidence="6">LysM domain-containing protein</fullName>
    </recommendedName>
</protein>
<keyword evidence="8" id="KW-1185">Reference proteome</keyword>
<feature type="chain" id="PRO_5017613854" description="LysM domain-containing protein" evidence="5">
    <location>
        <begin position="19"/>
        <end position="352"/>
    </location>
</feature>
<reference evidence="7 8" key="1">
    <citation type="journal article" date="2018" name="IMA Fungus">
        <title>IMA Genome-F 9: Draft genome sequence of Annulohypoxylon stygium, Aspergillus mulundensis, Berkeleyomyces basicola (syn. Thielaviopsis basicola), Ceratocystis smalleyi, two Cercospora beticola strains, Coleophoma cylindrospora, Fusarium fracticaudum, Phialophora cf. hyalina, and Morchella septimelata.</title>
        <authorList>
            <person name="Wingfield B.D."/>
            <person name="Bills G.F."/>
            <person name="Dong Y."/>
            <person name="Huang W."/>
            <person name="Nel W.J."/>
            <person name="Swalarsk-Parry B.S."/>
            <person name="Vaghefi N."/>
            <person name="Wilken P.M."/>
            <person name="An Z."/>
            <person name="de Beer Z.W."/>
            <person name="De Vos L."/>
            <person name="Chen L."/>
            <person name="Duong T.A."/>
            <person name="Gao Y."/>
            <person name="Hammerbacher A."/>
            <person name="Kikkert J.R."/>
            <person name="Li Y."/>
            <person name="Li H."/>
            <person name="Li K."/>
            <person name="Li Q."/>
            <person name="Liu X."/>
            <person name="Ma X."/>
            <person name="Naidoo K."/>
            <person name="Pethybridge S.J."/>
            <person name="Sun J."/>
            <person name="Steenkamp E.T."/>
            <person name="van der Nest M.A."/>
            <person name="van Wyk S."/>
            <person name="Wingfield M.J."/>
            <person name="Xiong C."/>
            <person name="Yue Q."/>
            <person name="Zhang X."/>
        </authorList>
    </citation>
    <scope>NUCLEOTIDE SEQUENCE [LARGE SCALE GENOMIC DNA]</scope>
    <source>
        <strain evidence="7 8">DSM 5745</strain>
    </source>
</reference>
<name>A0A3D8RRV1_9EURO</name>
<gene>
    <name evidence="7" type="ORF">DSM5745_06809</name>
</gene>
<dbReference type="InterPro" id="IPR052210">
    <property type="entry name" value="LysM1-like"/>
</dbReference>
<dbReference type="PANTHER" id="PTHR34997">
    <property type="entry name" value="AM15"/>
    <property type="match status" value="1"/>
</dbReference>
<evidence type="ECO:0000256" key="3">
    <source>
        <dbReference type="ARBA" id="ARBA00023026"/>
    </source>
</evidence>
<dbReference type="OrthoDB" id="2281372at2759"/>
<feature type="compositionally biased region" description="Low complexity" evidence="4">
    <location>
        <begin position="186"/>
        <end position="209"/>
    </location>
</feature>
<keyword evidence="2 5" id="KW-0732">Signal</keyword>
<organism evidence="7 8">
    <name type="scientific">Aspergillus mulundensis</name>
    <dbReference type="NCBI Taxonomy" id="1810919"/>
    <lineage>
        <taxon>Eukaryota</taxon>
        <taxon>Fungi</taxon>
        <taxon>Dikarya</taxon>
        <taxon>Ascomycota</taxon>
        <taxon>Pezizomycotina</taxon>
        <taxon>Eurotiomycetes</taxon>
        <taxon>Eurotiomycetidae</taxon>
        <taxon>Eurotiales</taxon>
        <taxon>Aspergillaceae</taxon>
        <taxon>Aspergillus</taxon>
        <taxon>Aspergillus subgen. Nidulantes</taxon>
    </lineage>
</organism>
<dbReference type="SMART" id="SM00257">
    <property type="entry name" value="LysM"/>
    <property type="match status" value="3"/>
</dbReference>
<feature type="domain" description="LysM" evidence="6">
    <location>
        <begin position="226"/>
        <end position="279"/>
    </location>
</feature>
<dbReference type="GeneID" id="38117179"/>
<dbReference type="STRING" id="1810919.A0A3D8RRV1"/>
<dbReference type="Proteomes" id="UP000256690">
    <property type="component" value="Unassembled WGS sequence"/>
</dbReference>
<evidence type="ECO:0000256" key="5">
    <source>
        <dbReference type="SAM" id="SignalP"/>
    </source>
</evidence>
<keyword evidence="3" id="KW-0843">Virulence</keyword>